<dbReference type="EMBL" id="FQUO01000013">
    <property type="protein sequence ID" value="SHF87638.1"/>
    <property type="molecule type" value="Genomic_DNA"/>
</dbReference>
<dbReference type="STRING" id="1302690.BUE76_03150"/>
<accession>A0A1M5F8D0</accession>
<dbReference type="PROSITE" id="PS51257">
    <property type="entry name" value="PROKAR_LIPOPROTEIN"/>
    <property type="match status" value="1"/>
</dbReference>
<evidence type="ECO:0000313" key="2">
    <source>
        <dbReference type="EMBL" id="SHF87638.1"/>
    </source>
</evidence>
<dbReference type="Proteomes" id="UP000184368">
    <property type="component" value="Unassembled WGS sequence"/>
</dbReference>
<dbReference type="Gene3D" id="3.40.50.1820">
    <property type="entry name" value="alpha/beta hydrolase"/>
    <property type="match status" value="1"/>
</dbReference>
<evidence type="ECO:0000313" key="3">
    <source>
        <dbReference type="Proteomes" id="UP000184368"/>
    </source>
</evidence>
<dbReference type="RefSeq" id="WP_073045328.1">
    <property type="nucleotide sequence ID" value="NZ_FQUO01000013.1"/>
</dbReference>
<dbReference type="InterPro" id="IPR029058">
    <property type="entry name" value="AB_hydrolase_fold"/>
</dbReference>
<keyword evidence="1" id="KW-0732">Signal</keyword>
<evidence type="ECO:0008006" key="4">
    <source>
        <dbReference type="Google" id="ProtNLM"/>
    </source>
</evidence>
<dbReference type="OrthoDB" id="9794645at2"/>
<keyword evidence="3" id="KW-1185">Reference proteome</keyword>
<organism evidence="2 3">
    <name type="scientific">Cnuella takakiae</name>
    <dbReference type="NCBI Taxonomy" id="1302690"/>
    <lineage>
        <taxon>Bacteria</taxon>
        <taxon>Pseudomonadati</taxon>
        <taxon>Bacteroidota</taxon>
        <taxon>Chitinophagia</taxon>
        <taxon>Chitinophagales</taxon>
        <taxon>Chitinophagaceae</taxon>
        <taxon>Cnuella</taxon>
    </lineage>
</organism>
<name>A0A1M5F8D0_9BACT</name>
<dbReference type="SUPFAM" id="SSF53474">
    <property type="entry name" value="alpha/beta-Hydrolases"/>
    <property type="match status" value="1"/>
</dbReference>
<feature type="chain" id="PRO_5012296410" description="DUF3089 domain-containing protein" evidence="1">
    <location>
        <begin position="21"/>
        <end position="341"/>
    </location>
</feature>
<proteinExistence type="predicted"/>
<dbReference type="InterPro" id="IPR021440">
    <property type="entry name" value="DUF3089"/>
</dbReference>
<protein>
    <recommendedName>
        <fullName evidence="4">DUF3089 domain-containing protein</fullName>
    </recommendedName>
</protein>
<feature type="signal peptide" evidence="1">
    <location>
        <begin position="1"/>
        <end position="20"/>
    </location>
</feature>
<dbReference type="AlphaFoldDB" id="A0A1M5F8D0"/>
<reference evidence="2 3" key="1">
    <citation type="submission" date="2016-11" db="EMBL/GenBank/DDBJ databases">
        <authorList>
            <person name="Jaros S."/>
            <person name="Januszkiewicz K."/>
            <person name="Wedrychowicz H."/>
        </authorList>
    </citation>
    <scope>NUCLEOTIDE SEQUENCE [LARGE SCALE GENOMIC DNA]</scope>
    <source>
        <strain evidence="2 3">DSM 26897</strain>
    </source>
</reference>
<dbReference type="Pfam" id="PF11288">
    <property type="entry name" value="DUF3089"/>
    <property type="match status" value="1"/>
</dbReference>
<gene>
    <name evidence="2" type="ORF">SAMN05444008_11379</name>
</gene>
<evidence type="ECO:0000256" key="1">
    <source>
        <dbReference type="SAM" id="SignalP"/>
    </source>
</evidence>
<sequence length="341" mass="38279">MRGFTLILLAFVLFACTAQKSSYTQPLTPVAAGRPDYDRLDFWAAHPHKADAADSVPAPLQKESRDTLADVFFIHPTTYTSRDGSGNADLSNTALNQKTDQSTILFQASAFNQHARVFAPRYRQAHLSSFYNNRETAAPLFDTAYSDVQTAFEHYLRYYHQDRPLIIAAHSQGAKLAIRLLQEYFDDKPLGAKLVAAYVVGWPVLRNDFRQLPVCSTPDATGCFVSWRTFKAGYVPDYIQEEEPAAWVTNPLTWRTDSVAAAFALNKGSVLRNFNKVVLGVADARVHGGVLWVSKLRFPGAFLLNTSNFHIGDINLFYVNIRRNVEERIGAYLKKQTNVHP</sequence>